<name>A0ABR5TKC6_9EURY</name>
<keyword evidence="5" id="KW-0396">Initiation factor</keyword>
<dbReference type="Pfam" id="PF14578">
    <property type="entry name" value="GTP_EFTU_D4"/>
    <property type="match status" value="1"/>
</dbReference>
<dbReference type="InterPro" id="IPR015760">
    <property type="entry name" value="TIF_IF2"/>
</dbReference>
<dbReference type="SUPFAM" id="SSF52156">
    <property type="entry name" value="Initiation factor IF2/eIF5b, domain 3"/>
    <property type="match status" value="1"/>
</dbReference>
<dbReference type="Gene3D" id="2.40.30.10">
    <property type="entry name" value="Translation factors"/>
    <property type="match status" value="2"/>
</dbReference>
<dbReference type="SUPFAM" id="SSF50447">
    <property type="entry name" value="Translation proteins"/>
    <property type="match status" value="2"/>
</dbReference>
<keyword evidence="5" id="KW-0648">Protein biosynthesis</keyword>
<comment type="caution">
    <text evidence="5">The sequence shown here is derived from an EMBL/GenBank/DDBJ whole genome shotgun (WGS) entry which is preliminary data.</text>
</comment>
<dbReference type="EMBL" id="LHYI01000017">
    <property type="protein sequence ID" value="KXB08459.1"/>
    <property type="molecule type" value="Genomic_DNA"/>
</dbReference>
<reference evidence="5 6" key="1">
    <citation type="journal article" date="2016" name="Sci. Rep.">
        <title>Metabolic traits of an uncultured archaeal lineage -MSBL1- from brine pools of the Red Sea.</title>
        <authorList>
            <person name="Mwirichia R."/>
            <person name="Alam I."/>
            <person name="Rashid M."/>
            <person name="Vinu M."/>
            <person name="Ba-Alawi W."/>
            <person name="Anthony Kamau A."/>
            <person name="Kamanda Ngugi D."/>
            <person name="Goker M."/>
            <person name="Klenk H.P."/>
            <person name="Bajic V."/>
            <person name="Stingl U."/>
        </authorList>
    </citation>
    <scope>NUCLEOTIDE SEQUENCE [LARGE SCALE GENOMIC DNA]</scope>
    <source>
        <strain evidence="5">SCGC-AAA382M17</strain>
    </source>
</reference>
<dbReference type="InterPro" id="IPR009000">
    <property type="entry name" value="Transl_B-barrel_sf"/>
</dbReference>
<dbReference type="InterPro" id="IPR023115">
    <property type="entry name" value="TIF_IF2_dom3"/>
</dbReference>
<gene>
    <name evidence="5" type="ORF">AKJ55_00985</name>
</gene>
<sequence>ERGLGKTIDAIIYDGKLSVQGKIAVGGLDKVIVSKVRALLQPKPLDEIRDPKEKFKHVNEVSAAAGVKISAPDIEDVVAGGPIWGVETDEDIEEICKLVKERLEEVRIQMEEDGVVVKADTLGSLEALESQLRAKEIPIRHADVGEVSRRDVIEAAAVAENEPLLGVIIAFNVKILPHAEEEAKKCGLKVLKNDVIYRLLQDYEEWTEKEKKRIRAEKLEGLTRAGKAAIKPGYVFRSSQPAIVGVDVLGGTLEPGFPLMNKEGKKIGTIQEIQSEQETVSKARVGDELAFSISGPTVGRQIKEGDVLYVDIPDDQIVKLKELSDMLPEDEVGVMKEIISIKQKKNPTYGVM</sequence>
<dbReference type="PANTHER" id="PTHR43381:SF4">
    <property type="entry name" value="EUKARYOTIC TRANSLATION INITIATION FACTOR 5B"/>
    <property type="match status" value="1"/>
</dbReference>
<protein>
    <submittedName>
        <fullName evidence="5">Translation initiation factor IF-2</fullName>
    </submittedName>
</protein>
<keyword evidence="2" id="KW-0342">GTP-binding</keyword>
<feature type="domain" description="Elongation factor Tu-type" evidence="4">
    <location>
        <begin position="226"/>
        <end position="309"/>
    </location>
</feature>
<dbReference type="CDD" id="cd16266">
    <property type="entry name" value="IF2_aeIF5B_IV"/>
    <property type="match status" value="1"/>
</dbReference>
<dbReference type="Proteomes" id="UP000070633">
    <property type="component" value="Unassembled WGS sequence"/>
</dbReference>
<dbReference type="InterPro" id="IPR036925">
    <property type="entry name" value="TIF_IF2_dom3_sf"/>
</dbReference>
<dbReference type="InterPro" id="IPR029459">
    <property type="entry name" value="EFTU-type"/>
</dbReference>
<proteinExistence type="predicted"/>
<dbReference type="GO" id="GO:0003743">
    <property type="term" value="F:translation initiation factor activity"/>
    <property type="evidence" value="ECO:0007669"/>
    <property type="project" value="UniProtKB-KW"/>
</dbReference>
<evidence type="ECO:0000313" key="5">
    <source>
        <dbReference type="EMBL" id="KXB08459.1"/>
    </source>
</evidence>
<evidence type="ECO:0000256" key="2">
    <source>
        <dbReference type="ARBA" id="ARBA00023134"/>
    </source>
</evidence>
<evidence type="ECO:0000313" key="6">
    <source>
        <dbReference type="Proteomes" id="UP000070633"/>
    </source>
</evidence>
<evidence type="ECO:0000259" key="3">
    <source>
        <dbReference type="Pfam" id="PF11987"/>
    </source>
</evidence>
<evidence type="ECO:0000256" key="1">
    <source>
        <dbReference type="ARBA" id="ARBA00022741"/>
    </source>
</evidence>
<dbReference type="Pfam" id="PF11987">
    <property type="entry name" value="IF-2"/>
    <property type="match status" value="1"/>
</dbReference>
<organism evidence="5 6">
    <name type="scientific">candidate division MSBL1 archaeon SCGC-AAA382M17</name>
    <dbReference type="NCBI Taxonomy" id="1698284"/>
    <lineage>
        <taxon>Archaea</taxon>
        <taxon>Methanobacteriati</taxon>
        <taxon>Methanobacteriota</taxon>
        <taxon>candidate division MSBL1</taxon>
    </lineage>
</organism>
<accession>A0ABR5TKC6</accession>
<feature type="non-terminal residue" evidence="5">
    <location>
        <position position="1"/>
    </location>
</feature>
<feature type="domain" description="Translation initiation factor IF- 2" evidence="3">
    <location>
        <begin position="100"/>
        <end position="203"/>
    </location>
</feature>
<keyword evidence="6" id="KW-1185">Reference proteome</keyword>
<dbReference type="Gene3D" id="3.40.50.10050">
    <property type="entry name" value="Translation initiation factor IF- 2, domain 3"/>
    <property type="match status" value="1"/>
</dbReference>
<keyword evidence="1" id="KW-0547">Nucleotide-binding</keyword>
<dbReference type="CDD" id="cd03703">
    <property type="entry name" value="aeIF5B_II"/>
    <property type="match status" value="1"/>
</dbReference>
<evidence type="ECO:0000259" key="4">
    <source>
        <dbReference type="Pfam" id="PF14578"/>
    </source>
</evidence>
<dbReference type="PANTHER" id="PTHR43381">
    <property type="entry name" value="TRANSLATION INITIATION FACTOR IF-2-RELATED"/>
    <property type="match status" value="1"/>
</dbReference>